<accession>A0A2T1E582</accession>
<sequence>MLVAQPELPLEHAIEPVAETALTEQAHAIAAVEPPNDASAAVAAETVWYLGIDVGTTEITAVLLDAQTGQTYPIVWQEVETPDQTPLSSLPAIGYLAARQLQHLPEAPIALGYQALEAEVTAARQPEALGLLLNNFKPYLKAATPYLSEQQHWEPTLQWSDQQALSLQWLQEVLVTLLQTLQGKTLGLTSTAPTMAQEVFQAAIARLTGIIIGCPTGWSDTYCFNLREAVLATGLVTRAEQIYCLEEAIAALLATLPQRSPLENQDSIVSAAPYNHPDDALQGGTLVLSAGATTTELALVDLPPERALLTRKHLYLRSLDYAGDALDQDIICQVLYPSAYNWDSLDLQSLDLPLPGEPDRDARDRLQQRLRSSVLGRQLLNAARQLKLALQQQETATFRLNDQQWTVSQQDLHSRVTTPYLQQLNRELNVLLNQSGIAVQAVQQVICAGRTMALPAIAHWLKQKLPNTRLLQEHEPSTVSSSQVALGLARLPLYPQMLDVVRHQYSDYFLLHELVRILSAEALSVGRILQLLENQGINTNFCQRPILRLLEGHLPEGLLPSETAAMFTPESQQNSDYQALTTQPLFFREGNQLYGFNPETRDRLQRYLTAILANTHQTLAEPLLIELGVGVRRDEG</sequence>
<dbReference type="RefSeq" id="WP_106257309.1">
    <property type="nucleotide sequence ID" value="NZ_CAWNSW010000089.1"/>
</dbReference>
<dbReference type="Proteomes" id="UP000239576">
    <property type="component" value="Unassembled WGS sequence"/>
</dbReference>
<dbReference type="InterPro" id="IPR043129">
    <property type="entry name" value="ATPase_NBD"/>
</dbReference>
<dbReference type="EMBL" id="PVWK01000084">
    <property type="protein sequence ID" value="PSB27899.1"/>
    <property type="molecule type" value="Genomic_DNA"/>
</dbReference>
<proteinExistence type="predicted"/>
<dbReference type="AlphaFoldDB" id="A0A2T1E582"/>
<dbReference type="OrthoDB" id="437233at2"/>
<evidence type="ECO:0000313" key="1">
    <source>
        <dbReference type="EMBL" id="PSB27899.1"/>
    </source>
</evidence>
<dbReference type="PANTHER" id="PTHR42749">
    <property type="entry name" value="CELL SHAPE-DETERMINING PROTEIN MREB"/>
    <property type="match status" value="1"/>
</dbReference>
<protein>
    <recommendedName>
        <fullName evidence="3">Molecular chaperone</fullName>
    </recommendedName>
</protein>
<name>A0A2T1E582_9CYAN</name>
<keyword evidence="2" id="KW-1185">Reference proteome</keyword>
<dbReference type="Gene3D" id="3.90.640.10">
    <property type="entry name" value="Actin, Chain A, domain 4"/>
    <property type="match status" value="1"/>
</dbReference>
<dbReference type="Gene3D" id="3.30.420.40">
    <property type="match status" value="2"/>
</dbReference>
<organism evidence="1 2">
    <name type="scientific">Stenomitos frigidus ULC18</name>
    <dbReference type="NCBI Taxonomy" id="2107698"/>
    <lineage>
        <taxon>Bacteria</taxon>
        <taxon>Bacillati</taxon>
        <taxon>Cyanobacteriota</taxon>
        <taxon>Cyanophyceae</taxon>
        <taxon>Leptolyngbyales</taxon>
        <taxon>Leptolyngbyaceae</taxon>
        <taxon>Stenomitos</taxon>
    </lineage>
</organism>
<comment type="caution">
    <text evidence="1">The sequence shown here is derived from an EMBL/GenBank/DDBJ whole genome shotgun (WGS) entry which is preliminary data.</text>
</comment>
<reference evidence="2" key="1">
    <citation type="submission" date="2018-02" db="EMBL/GenBank/DDBJ databases">
        <authorList>
            <person name="Moore K."/>
            <person name="Momper L."/>
        </authorList>
    </citation>
    <scope>NUCLEOTIDE SEQUENCE [LARGE SCALE GENOMIC DNA]</scope>
    <source>
        <strain evidence="2">ULC18</strain>
    </source>
</reference>
<dbReference type="SUPFAM" id="SSF53067">
    <property type="entry name" value="Actin-like ATPase domain"/>
    <property type="match status" value="2"/>
</dbReference>
<evidence type="ECO:0008006" key="3">
    <source>
        <dbReference type="Google" id="ProtNLM"/>
    </source>
</evidence>
<dbReference type="PANTHER" id="PTHR42749:SF1">
    <property type="entry name" value="CELL SHAPE-DETERMINING PROTEIN MREB"/>
    <property type="match status" value="1"/>
</dbReference>
<gene>
    <name evidence="1" type="ORF">C7B82_16130</name>
</gene>
<evidence type="ECO:0000313" key="2">
    <source>
        <dbReference type="Proteomes" id="UP000239576"/>
    </source>
</evidence>
<reference evidence="1 2" key="2">
    <citation type="submission" date="2018-03" db="EMBL/GenBank/DDBJ databases">
        <title>The ancient ancestry and fast evolution of plastids.</title>
        <authorList>
            <person name="Moore K.R."/>
            <person name="Magnabosco C."/>
            <person name="Momper L."/>
            <person name="Gold D.A."/>
            <person name="Bosak T."/>
            <person name="Fournier G.P."/>
        </authorList>
    </citation>
    <scope>NUCLEOTIDE SEQUENCE [LARGE SCALE GENOMIC DNA]</scope>
    <source>
        <strain evidence="1 2">ULC18</strain>
    </source>
</reference>